<feature type="region of interest" description="Disordered" evidence="1">
    <location>
        <begin position="69"/>
        <end position="91"/>
    </location>
</feature>
<name>A0AAV4JMY5_9GAST</name>
<dbReference type="Proteomes" id="UP000762676">
    <property type="component" value="Unassembled WGS sequence"/>
</dbReference>
<evidence type="ECO:0000256" key="1">
    <source>
        <dbReference type="SAM" id="MobiDB-lite"/>
    </source>
</evidence>
<evidence type="ECO:0000313" key="2">
    <source>
        <dbReference type="EMBL" id="GFS21921.1"/>
    </source>
</evidence>
<evidence type="ECO:0000313" key="3">
    <source>
        <dbReference type="Proteomes" id="UP000762676"/>
    </source>
</evidence>
<proteinExistence type="predicted"/>
<feature type="region of interest" description="Disordered" evidence="1">
    <location>
        <begin position="1"/>
        <end position="22"/>
    </location>
</feature>
<sequence length="91" mass="10018">MVHQEHVTHIENNNGQSVKVEQKEEKVIDTDSSKVLADVKQQKQTKIATGENSDPQTVVETKVDIPSAGVHETFVQEDKDQVGTPAGGRLR</sequence>
<gene>
    <name evidence="2" type="ORF">ElyMa_001605300</name>
</gene>
<organism evidence="2 3">
    <name type="scientific">Elysia marginata</name>
    <dbReference type="NCBI Taxonomy" id="1093978"/>
    <lineage>
        <taxon>Eukaryota</taxon>
        <taxon>Metazoa</taxon>
        <taxon>Spiralia</taxon>
        <taxon>Lophotrochozoa</taxon>
        <taxon>Mollusca</taxon>
        <taxon>Gastropoda</taxon>
        <taxon>Heterobranchia</taxon>
        <taxon>Euthyneura</taxon>
        <taxon>Panpulmonata</taxon>
        <taxon>Sacoglossa</taxon>
        <taxon>Placobranchoidea</taxon>
        <taxon>Plakobranchidae</taxon>
        <taxon>Elysia</taxon>
    </lineage>
</organism>
<reference evidence="2 3" key="1">
    <citation type="journal article" date="2021" name="Elife">
        <title>Chloroplast acquisition without the gene transfer in kleptoplastic sea slugs, Plakobranchus ocellatus.</title>
        <authorList>
            <person name="Maeda T."/>
            <person name="Takahashi S."/>
            <person name="Yoshida T."/>
            <person name="Shimamura S."/>
            <person name="Takaki Y."/>
            <person name="Nagai Y."/>
            <person name="Toyoda A."/>
            <person name="Suzuki Y."/>
            <person name="Arimoto A."/>
            <person name="Ishii H."/>
            <person name="Satoh N."/>
            <person name="Nishiyama T."/>
            <person name="Hasebe M."/>
            <person name="Maruyama T."/>
            <person name="Minagawa J."/>
            <person name="Obokata J."/>
            <person name="Shigenobu S."/>
        </authorList>
    </citation>
    <scope>NUCLEOTIDE SEQUENCE [LARGE SCALE GENOMIC DNA]</scope>
</reference>
<comment type="caution">
    <text evidence="2">The sequence shown here is derived from an EMBL/GenBank/DDBJ whole genome shotgun (WGS) entry which is preliminary data.</text>
</comment>
<protein>
    <submittedName>
        <fullName evidence="2">Uncharacterized protein</fullName>
    </submittedName>
</protein>
<dbReference type="AlphaFoldDB" id="A0AAV4JMY5"/>
<accession>A0AAV4JMY5</accession>
<keyword evidence="3" id="KW-1185">Reference proteome</keyword>
<dbReference type="EMBL" id="BMAT01003211">
    <property type="protein sequence ID" value="GFS21921.1"/>
    <property type="molecule type" value="Genomic_DNA"/>
</dbReference>
<feature type="compositionally biased region" description="Polar residues" evidence="1">
    <location>
        <begin position="10"/>
        <end position="19"/>
    </location>
</feature>